<evidence type="ECO:0000256" key="3">
    <source>
        <dbReference type="ARBA" id="ARBA00022598"/>
    </source>
</evidence>
<gene>
    <name evidence="8" type="primary">panC</name>
    <name evidence="9" type="ORF">OP10G_4346</name>
</gene>
<dbReference type="PANTHER" id="PTHR21299">
    <property type="entry name" value="CYTIDYLATE KINASE/PANTOATE-BETA-ALANINE LIGASE"/>
    <property type="match status" value="1"/>
</dbReference>
<keyword evidence="10" id="KW-1185">Reference proteome</keyword>
<feature type="binding site" evidence="8">
    <location>
        <position position="147"/>
    </location>
    <ligand>
        <name>(R)-pantoate</name>
        <dbReference type="ChEBI" id="CHEBI:15980"/>
    </ligand>
</feature>
<dbReference type="HAMAP" id="MF_00158">
    <property type="entry name" value="PanC"/>
    <property type="match status" value="1"/>
</dbReference>
<comment type="function">
    <text evidence="8">Catalyzes the condensation of pantoate with beta-alanine in an ATP-dependent reaction via a pantoyl-adenylate intermediate.</text>
</comment>
<dbReference type="InterPro" id="IPR004821">
    <property type="entry name" value="Cyt_trans-like"/>
</dbReference>
<evidence type="ECO:0000256" key="5">
    <source>
        <dbReference type="ARBA" id="ARBA00022741"/>
    </source>
</evidence>
<keyword evidence="3 8" id="KW-0436">Ligase</keyword>
<dbReference type="NCBIfam" id="TIGR00018">
    <property type="entry name" value="panC"/>
    <property type="match status" value="1"/>
</dbReference>
<dbReference type="RefSeq" id="WP_025228402.1">
    <property type="nucleotide sequence ID" value="NZ_CP007139.1"/>
</dbReference>
<dbReference type="eggNOG" id="COG0414">
    <property type="taxonomic scope" value="Bacteria"/>
</dbReference>
<keyword evidence="8" id="KW-0963">Cytoplasm</keyword>
<proteinExistence type="inferred from homology"/>
<dbReference type="GO" id="GO:0004592">
    <property type="term" value="F:pantoate-beta-alanine ligase activity"/>
    <property type="evidence" value="ECO:0007669"/>
    <property type="project" value="UniProtKB-UniRule"/>
</dbReference>
<dbReference type="GO" id="GO:0005524">
    <property type="term" value="F:ATP binding"/>
    <property type="evidence" value="ECO:0007669"/>
    <property type="project" value="UniProtKB-KW"/>
</dbReference>
<comment type="catalytic activity">
    <reaction evidence="7 8">
        <text>(R)-pantoate + beta-alanine + ATP = (R)-pantothenate + AMP + diphosphate + H(+)</text>
        <dbReference type="Rhea" id="RHEA:10912"/>
        <dbReference type="ChEBI" id="CHEBI:15378"/>
        <dbReference type="ChEBI" id="CHEBI:15980"/>
        <dbReference type="ChEBI" id="CHEBI:29032"/>
        <dbReference type="ChEBI" id="CHEBI:30616"/>
        <dbReference type="ChEBI" id="CHEBI:33019"/>
        <dbReference type="ChEBI" id="CHEBI:57966"/>
        <dbReference type="ChEBI" id="CHEBI:456215"/>
        <dbReference type="EC" id="6.3.2.1"/>
    </reaction>
</comment>
<comment type="subunit">
    <text evidence="8">Homodimer.</text>
</comment>
<dbReference type="AlphaFoldDB" id="A0A068NZ01"/>
<dbReference type="GO" id="GO:0015940">
    <property type="term" value="P:pantothenate biosynthetic process"/>
    <property type="evidence" value="ECO:0007669"/>
    <property type="project" value="UniProtKB-UniRule"/>
</dbReference>
<name>A0A068NZ01_FIMGI</name>
<evidence type="ECO:0000313" key="9">
    <source>
        <dbReference type="EMBL" id="AIE87714.1"/>
    </source>
</evidence>
<dbReference type="CDD" id="cd00560">
    <property type="entry name" value="PanC"/>
    <property type="match status" value="1"/>
</dbReference>
<organism evidence="9 10">
    <name type="scientific">Fimbriimonas ginsengisoli Gsoil 348</name>
    <dbReference type="NCBI Taxonomy" id="661478"/>
    <lineage>
        <taxon>Bacteria</taxon>
        <taxon>Bacillati</taxon>
        <taxon>Armatimonadota</taxon>
        <taxon>Fimbriimonadia</taxon>
        <taxon>Fimbriimonadales</taxon>
        <taxon>Fimbriimonadaceae</taxon>
        <taxon>Fimbriimonas</taxon>
    </lineage>
</organism>
<dbReference type="InterPro" id="IPR003721">
    <property type="entry name" value="Pantoate_ligase"/>
</dbReference>
<reference evidence="9 10" key="1">
    <citation type="journal article" date="2014" name="PLoS ONE">
        <title>The first complete genome sequence of the class fimbriimonadia in the phylum armatimonadetes.</title>
        <authorList>
            <person name="Hu Z.Y."/>
            <person name="Wang Y.Z."/>
            <person name="Im W.T."/>
            <person name="Wang S.Y."/>
            <person name="Zhao G.P."/>
            <person name="Zheng H.J."/>
            <person name="Quan Z.X."/>
        </authorList>
    </citation>
    <scope>NUCLEOTIDE SEQUENCE [LARGE SCALE GENOMIC DNA]</scope>
    <source>
        <strain evidence="9">Gsoil 348</strain>
    </source>
</reference>
<feature type="active site" description="Proton donor" evidence="8">
    <location>
        <position position="31"/>
    </location>
</feature>
<protein>
    <recommendedName>
        <fullName evidence="8">Pantothenate synthetase</fullName>
        <shortName evidence="8">PS</shortName>
        <ecNumber evidence="8">6.3.2.1</ecNumber>
    </recommendedName>
    <alternativeName>
        <fullName evidence="8">Pantoate--beta-alanine ligase</fullName>
    </alternativeName>
    <alternativeName>
        <fullName evidence="8">Pantoate-activating enzyme</fullName>
    </alternativeName>
</protein>
<sequence length="275" mass="31022">MKIVRKARELPPPSHRSIGFVPTMGAFHEGHLDLMRRARRETDIVVVSLFVNPTQFGKGEDFSRYPRDLDRDSAMAEGVGVDILFVPDVSEVYPHLPSTSIKVPEVSSRWEGAARPTHFEGVATVVGKLFNMVRPDIAFFGQKDLQQCAVIRRMVEDLYFSVRLEICPTTREADGLAMSSRNAYLSEDERRTAPALFRELTRCVNTFKSNSFVSTEVETELARSREELTSVGFDVDYFEWVSYDDLLPVRDTSQASAVIVAAKIGRTRLIDNIVL</sequence>
<dbReference type="GO" id="GO:0005829">
    <property type="term" value="C:cytosol"/>
    <property type="evidence" value="ECO:0007669"/>
    <property type="project" value="TreeGrafter"/>
</dbReference>
<keyword evidence="5 8" id="KW-0547">Nucleotide-binding</keyword>
<comment type="miscellaneous">
    <text evidence="8">The reaction proceeds by a bi uni uni bi ping pong mechanism.</text>
</comment>
<keyword evidence="6 8" id="KW-0067">ATP-binding</keyword>
<evidence type="ECO:0000256" key="6">
    <source>
        <dbReference type="ARBA" id="ARBA00022840"/>
    </source>
</evidence>
<accession>A0A068NZ01</accession>
<dbReference type="Pfam" id="PF02569">
    <property type="entry name" value="Pantoate_ligase"/>
    <property type="match status" value="1"/>
</dbReference>
<dbReference type="STRING" id="661478.OP10G_4346"/>
<dbReference type="EMBL" id="CP007139">
    <property type="protein sequence ID" value="AIE87714.1"/>
    <property type="molecule type" value="Genomic_DNA"/>
</dbReference>
<dbReference type="NCBIfam" id="TIGR00125">
    <property type="entry name" value="cyt_tran_rel"/>
    <property type="match status" value="1"/>
</dbReference>
<feature type="binding site" evidence="8">
    <location>
        <begin position="24"/>
        <end position="31"/>
    </location>
    <ligand>
        <name>ATP</name>
        <dbReference type="ChEBI" id="CHEBI:30616"/>
    </ligand>
</feature>
<dbReference type="KEGG" id="fgi:OP10G_4346"/>
<comment type="subcellular location">
    <subcellularLocation>
        <location evidence="8">Cytoplasm</location>
    </subcellularLocation>
</comment>
<dbReference type="HOGENOM" id="CLU_047148_0_0_0"/>
<feature type="binding site" evidence="8">
    <location>
        <position position="55"/>
    </location>
    <ligand>
        <name>(R)-pantoate</name>
        <dbReference type="ChEBI" id="CHEBI:15980"/>
    </ligand>
</feature>
<evidence type="ECO:0000256" key="1">
    <source>
        <dbReference type="ARBA" id="ARBA00004990"/>
    </source>
</evidence>
<keyword evidence="4 8" id="KW-0566">Pantothenate biosynthesis</keyword>
<dbReference type="Gene3D" id="3.40.50.620">
    <property type="entry name" value="HUPs"/>
    <property type="match status" value="1"/>
</dbReference>
<evidence type="ECO:0000256" key="7">
    <source>
        <dbReference type="ARBA" id="ARBA00048258"/>
    </source>
</evidence>
<dbReference type="PANTHER" id="PTHR21299:SF1">
    <property type="entry name" value="PANTOATE--BETA-ALANINE LIGASE"/>
    <property type="match status" value="1"/>
</dbReference>
<dbReference type="Proteomes" id="UP000027982">
    <property type="component" value="Chromosome"/>
</dbReference>
<evidence type="ECO:0000256" key="8">
    <source>
        <dbReference type="HAMAP-Rule" id="MF_00158"/>
    </source>
</evidence>
<comment type="similarity">
    <text evidence="2 8">Belongs to the pantothenate synthetase family.</text>
</comment>
<evidence type="ECO:0000256" key="2">
    <source>
        <dbReference type="ARBA" id="ARBA00009256"/>
    </source>
</evidence>
<feature type="binding site" evidence="8">
    <location>
        <begin position="141"/>
        <end position="144"/>
    </location>
    <ligand>
        <name>ATP</name>
        <dbReference type="ChEBI" id="CHEBI:30616"/>
    </ligand>
</feature>
<dbReference type="SUPFAM" id="SSF52374">
    <property type="entry name" value="Nucleotidylyl transferase"/>
    <property type="match status" value="1"/>
</dbReference>
<dbReference type="UniPathway" id="UPA00028">
    <property type="reaction ID" value="UER00005"/>
</dbReference>
<dbReference type="EC" id="6.3.2.1" evidence="8"/>
<feature type="binding site" evidence="8">
    <location>
        <begin position="178"/>
        <end position="181"/>
    </location>
    <ligand>
        <name>ATP</name>
        <dbReference type="ChEBI" id="CHEBI:30616"/>
    </ligand>
</feature>
<dbReference type="Gene3D" id="3.30.1300.10">
    <property type="entry name" value="Pantoate-beta-alanine ligase, C-terminal domain"/>
    <property type="match status" value="1"/>
</dbReference>
<dbReference type="InterPro" id="IPR014729">
    <property type="entry name" value="Rossmann-like_a/b/a_fold"/>
</dbReference>
<feature type="binding site" evidence="8">
    <location>
        <position position="55"/>
    </location>
    <ligand>
        <name>beta-alanine</name>
        <dbReference type="ChEBI" id="CHEBI:57966"/>
    </ligand>
</feature>
<comment type="caution">
    <text evidence="8">Lacks conserved residue(s) required for the propagation of feature annotation.</text>
</comment>
<comment type="pathway">
    <text evidence="1 8">Cofactor biosynthesis; (R)-pantothenate biosynthesis; (R)-pantothenate from (R)-pantoate and beta-alanine: step 1/1.</text>
</comment>
<dbReference type="FunFam" id="3.40.50.620:FF:000013">
    <property type="entry name" value="Pantothenate synthetase"/>
    <property type="match status" value="1"/>
</dbReference>
<evidence type="ECO:0000256" key="4">
    <source>
        <dbReference type="ARBA" id="ARBA00022655"/>
    </source>
</evidence>
<evidence type="ECO:0000313" key="10">
    <source>
        <dbReference type="Proteomes" id="UP000027982"/>
    </source>
</evidence>
<dbReference type="InterPro" id="IPR042176">
    <property type="entry name" value="Pantoate_ligase_C"/>
</dbReference>